<comment type="caution">
    <text evidence="1">The sequence shown here is derived from an EMBL/GenBank/DDBJ whole genome shotgun (WGS) entry which is preliminary data.</text>
</comment>
<protein>
    <submittedName>
        <fullName evidence="1">Uncharacterized protein</fullName>
    </submittedName>
</protein>
<dbReference type="AlphaFoldDB" id="A0A9D6LAH5"/>
<evidence type="ECO:0000313" key="1">
    <source>
        <dbReference type="EMBL" id="MBI3539882.1"/>
    </source>
</evidence>
<dbReference type="EMBL" id="JACQAY010000204">
    <property type="protein sequence ID" value="MBI3539882.1"/>
    <property type="molecule type" value="Genomic_DNA"/>
</dbReference>
<accession>A0A9D6LAH5</accession>
<proteinExistence type="predicted"/>
<reference evidence="1" key="1">
    <citation type="submission" date="2020-07" db="EMBL/GenBank/DDBJ databases">
        <title>Huge and variable diversity of episymbiotic CPR bacteria and DPANN archaea in groundwater ecosystems.</title>
        <authorList>
            <person name="He C.Y."/>
            <person name="Keren R."/>
            <person name="Whittaker M."/>
            <person name="Farag I.F."/>
            <person name="Doudna J."/>
            <person name="Cate J.H.D."/>
            <person name="Banfield J.F."/>
        </authorList>
    </citation>
    <scope>NUCLEOTIDE SEQUENCE</scope>
    <source>
        <strain evidence="1">NC_groundwater_928_Pr1_S-0.2um_72_17</strain>
    </source>
</reference>
<dbReference type="Proteomes" id="UP000807850">
    <property type="component" value="Unassembled WGS sequence"/>
</dbReference>
<sequence>MFGSAAPESVATATLDAAPGDATHAAAWQATLEAVNGKKRMLGAFLVSCRFAGVSDGTVVLAMDDLHRAVVDEKENRAIIVAALTQCFGRPLGLACVAPADGAPIAPAPPSEVDVKPMIDRAIAWFEGEVIEPNRARPERDG</sequence>
<name>A0A9D6LAH5_UNCEI</name>
<evidence type="ECO:0000313" key="2">
    <source>
        <dbReference type="Proteomes" id="UP000807850"/>
    </source>
</evidence>
<organism evidence="1 2">
    <name type="scientific">Eiseniibacteriota bacterium</name>
    <dbReference type="NCBI Taxonomy" id="2212470"/>
    <lineage>
        <taxon>Bacteria</taxon>
        <taxon>Candidatus Eiseniibacteriota</taxon>
    </lineage>
</organism>
<gene>
    <name evidence="1" type="ORF">HY076_06380</name>
</gene>